<evidence type="ECO:0000256" key="5">
    <source>
        <dbReference type="ARBA" id="ARBA00022737"/>
    </source>
</evidence>
<evidence type="ECO:0000256" key="9">
    <source>
        <dbReference type="PROSITE-ProRule" id="PRU00221"/>
    </source>
</evidence>
<dbReference type="Gene3D" id="2.130.10.10">
    <property type="entry name" value="YVTN repeat-like/Quinoprotein amine dehydrogenase"/>
    <property type="match status" value="1"/>
</dbReference>
<sequence length="1313" mass="136416">MGVVAEVDRCAFVAWRDAGALAAASSHAMLATGVLDGTYSAGGGQNVEVMQLRADRRRLETLATMPLAGRTCHALAYGASDLLAAGLNDGTVCLWDAGKAVRSSNRSPDAGPDASGALLFSSNTLKRTHASAVRSLEFNPAVKTLLASGGADGEILVWDMHDNVASPAVHAPAAAAAAAARAKSGAGGAGSDTHPSGIAPTAAASAMAGADEITAVQWNRKVQHILGSVASNGLCVIWDLRQKKAVTSIRSGRRRCSALAWSPDVATQLILACDDEMATSPALKLWDLRNPNNSIREYAHQASGVSSLSWSPHDSDFVVSAGKDGSTVVFSASTGGLLTELPRSQSSTIFHVRWAPTLPGTLSCSSLGGSVSIHSMLAAPCSADTFEGGDGSGGKNASIAAAFGVDAADFALPEDALGLASDADEKSVSTGNVVDLSARAPKWLMKRCRVSFGFGGRMVATRYPPNPAKGSPPDAEQTVHMSRRSVEVSNVPVEAAAVVKHDELLQKVAELDDALARATASPKAAAAFCATFEAESGTNTLEKTSWEFLRIHFELDPRSKLTEKLGYKHKISSSGGTSSSRRGENATYGLSRAPPLREVDKPPAGTEMDISTGSAALGEGADPGTAASSSYDPLADDLAGLAAPWETEDADGSLLDAAPSDEGPEDKQATRQAAAIPAQQVGVDTQVQACITVGDFESAVELCIGNGEFAEALVLARAGGPALWSSTMQRYLEQHAHAAFRVVLRGVVTSGEMSSVLDGCADWREALALISTYSDSAGEFSAQAERLGMKLCTQGEVRGAVAAFVSALSARRCMPLWYKESISAAKGNRLAALLSLSRRVRMCAAARALAQGGVVDMASRDVLSKSGSEDASSLSVLVELAYELGSVGALEAAARCVQYVPGGIPSVHGTSDEVRMFIQVMQGVIANAAKVAAMEQQQKEMRERQQYQQQQQQQQYQYSQRQQAPQAHQMYAGSNGFAAGPPSAMMMQPTAPVPARAVGGPPLPSAPGFTIMQPAQQQSAPPGMSAPPPSLRSGAVVQPPPSGPPTGLPPAPQLQTPVMPSMPPTTQVRLPAPPAPPSKPSMTPPVVMPLQMPMMPPPPGTGGAPPVAQHVAPPPGMVPPPAQHMPMMPSATGSHPGMSTASSTSSLSSLTASSAVPLPTGDGTPTGGRRLPQSAEVAGLVQSQNERRPVTVKEPSVTIEEADVSSVPAEQMAIVQGLRQAVSHAAALNSTGIYAKKMDDLSRRLGKLLQMLNRGELSESIIGKLSELCTALGGGDLVRVGDVIKRLTAENWENNAAWIMALKRLVEMLKTGR</sequence>
<feature type="compositionally biased region" description="Low complexity" evidence="10">
    <location>
        <begin position="946"/>
        <end position="970"/>
    </location>
</feature>
<dbReference type="GO" id="GO:0090110">
    <property type="term" value="P:COPII-coated vesicle cargo loading"/>
    <property type="evidence" value="ECO:0007669"/>
    <property type="project" value="TreeGrafter"/>
</dbReference>
<feature type="compositionally biased region" description="Pro residues" evidence="10">
    <location>
        <begin position="1038"/>
        <end position="1052"/>
    </location>
</feature>
<dbReference type="PROSITE" id="PS00678">
    <property type="entry name" value="WD_REPEATS_1"/>
    <property type="match status" value="1"/>
</dbReference>
<accession>A0A5J4YWU5</accession>
<dbReference type="GO" id="GO:0015031">
    <property type="term" value="P:protein transport"/>
    <property type="evidence" value="ECO:0007669"/>
    <property type="project" value="UniProtKB-KW"/>
</dbReference>
<reference evidence="13" key="1">
    <citation type="journal article" date="2019" name="Nat. Commun.">
        <title>Expansion of phycobilisome linker gene families in mesophilic red algae.</title>
        <authorList>
            <person name="Lee J."/>
            <person name="Kim D."/>
            <person name="Bhattacharya D."/>
            <person name="Yoon H.S."/>
        </authorList>
    </citation>
    <scope>NUCLEOTIDE SEQUENCE [LARGE SCALE GENOMIC DNA]</scope>
    <source>
        <strain evidence="13">CCMP 1328</strain>
    </source>
</reference>
<dbReference type="Proteomes" id="UP000324585">
    <property type="component" value="Unassembled WGS sequence"/>
</dbReference>
<keyword evidence="8" id="KW-0653">Protein transport</keyword>
<feature type="region of interest" description="Disordered" evidence="10">
    <location>
        <begin position="1177"/>
        <end position="1196"/>
    </location>
</feature>
<evidence type="ECO:0000256" key="4">
    <source>
        <dbReference type="ARBA" id="ARBA00022574"/>
    </source>
</evidence>
<dbReference type="PANTHER" id="PTHR13923:SF11">
    <property type="entry name" value="SECRETORY 31, ISOFORM D"/>
    <property type="match status" value="1"/>
</dbReference>
<comment type="caution">
    <text evidence="12">The sequence shown here is derived from an EMBL/GenBank/DDBJ whole genome shotgun (WGS) entry which is preliminary data.</text>
</comment>
<keyword evidence="4 9" id="KW-0853">WD repeat</keyword>
<keyword evidence="3" id="KW-0813">Transport</keyword>
<dbReference type="OrthoDB" id="542917at2759"/>
<dbReference type="Pfam" id="PF12931">
    <property type="entry name" value="TPR_Sec16"/>
    <property type="match status" value="1"/>
</dbReference>
<dbReference type="OMA" id="WLERPCG"/>
<dbReference type="EMBL" id="VRMN01000004">
    <property type="protein sequence ID" value="KAA8494927.1"/>
    <property type="molecule type" value="Genomic_DNA"/>
</dbReference>
<dbReference type="Pfam" id="PF00400">
    <property type="entry name" value="WD40"/>
    <property type="match status" value="2"/>
</dbReference>
<feature type="compositionally biased region" description="Pro residues" evidence="10">
    <location>
        <begin position="1071"/>
        <end position="1081"/>
    </location>
</feature>
<dbReference type="InterPro" id="IPR015943">
    <property type="entry name" value="WD40/YVTN_repeat-like_dom_sf"/>
</dbReference>
<feature type="region of interest" description="Disordered" evidence="10">
    <location>
        <begin position="942"/>
        <end position="976"/>
    </location>
</feature>
<evidence type="ECO:0000313" key="13">
    <source>
        <dbReference type="Proteomes" id="UP000324585"/>
    </source>
</evidence>
<dbReference type="SMART" id="SM00320">
    <property type="entry name" value="WD40"/>
    <property type="match status" value="6"/>
</dbReference>
<keyword evidence="6" id="KW-0256">Endoplasmic reticulum</keyword>
<dbReference type="PROSITE" id="PS50082">
    <property type="entry name" value="WD_REPEATS_2"/>
    <property type="match status" value="1"/>
</dbReference>
<feature type="region of interest" description="Disordered" evidence="10">
    <location>
        <begin position="1015"/>
        <end position="1081"/>
    </location>
</feature>
<evidence type="ECO:0000256" key="10">
    <source>
        <dbReference type="SAM" id="MobiDB-lite"/>
    </source>
</evidence>
<evidence type="ECO:0000256" key="3">
    <source>
        <dbReference type="ARBA" id="ARBA00022448"/>
    </source>
</evidence>
<name>A0A5J4YWU5_PORPP</name>
<dbReference type="Gene3D" id="1.25.40.1030">
    <property type="match status" value="1"/>
</dbReference>
<dbReference type="InterPro" id="IPR040251">
    <property type="entry name" value="SEC31-like"/>
</dbReference>
<organism evidence="12 13">
    <name type="scientific">Porphyridium purpureum</name>
    <name type="common">Red alga</name>
    <name type="synonym">Porphyridium cruentum</name>
    <dbReference type="NCBI Taxonomy" id="35688"/>
    <lineage>
        <taxon>Eukaryota</taxon>
        <taxon>Rhodophyta</taxon>
        <taxon>Bangiophyceae</taxon>
        <taxon>Porphyridiales</taxon>
        <taxon>Porphyridiaceae</taxon>
        <taxon>Porphyridium</taxon>
    </lineage>
</organism>
<dbReference type="GO" id="GO:0007029">
    <property type="term" value="P:endoplasmic reticulum organization"/>
    <property type="evidence" value="ECO:0007669"/>
    <property type="project" value="TreeGrafter"/>
</dbReference>
<dbReference type="PANTHER" id="PTHR13923">
    <property type="entry name" value="SEC31-RELATED PROTEIN"/>
    <property type="match status" value="1"/>
</dbReference>
<dbReference type="InterPro" id="IPR024298">
    <property type="entry name" value="Sec16_Sec23-bd"/>
</dbReference>
<dbReference type="SUPFAM" id="SSF50978">
    <property type="entry name" value="WD40 repeat-like"/>
    <property type="match status" value="1"/>
</dbReference>
<feature type="region of interest" description="Disordered" evidence="10">
    <location>
        <begin position="1129"/>
        <end position="1171"/>
    </location>
</feature>
<feature type="repeat" description="WD" evidence="9">
    <location>
        <begin position="126"/>
        <end position="160"/>
    </location>
</feature>
<gene>
    <name evidence="12" type="ORF">FVE85_3168</name>
</gene>
<dbReference type="InterPro" id="IPR036322">
    <property type="entry name" value="WD40_repeat_dom_sf"/>
</dbReference>
<dbReference type="GO" id="GO:0030127">
    <property type="term" value="C:COPII vesicle coat"/>
    <property type="evidence" value="ECO:0007669"/>
    <property type="project" value="TreeGrafter"/>
</dbReference>
<feature type="domain" description="Sec16 Sec23-binding" evidence="11">
    <location>
        <begin position="687"/>
        <end position="811"/>
    </location>
</feature>
<evidence type="ECO:0000256" key="7">
    <source>
        <dbReference type="ARBA" id="ARBA00022892"/>
    </source>
</evidence>
<evidence type="ECO:0000256" key="6">
    <source>
        <dbReference type="ARBA" id="ARBA00022824"/>
    </source>
</evidence>
<feature type="compositionally biased region" description="Low complexity" evidence="10">
    <location>
        <begin position="1139"/>
        <end position="1171"/>
    </location>
</feature>
<dbReference type="InterPro" id="IPR019775">
    <property type="entry name" value="WD40_repeat_CS"/>
</dbReference>
<dbReference type="GO" id="GO:0005198">
    <property type="term" value="F:structural molecule activity"/>
    <property type="evidence" value="ECO:0007669"/>
    <property type="project" value="TreeGrafter"/>
</dbReference>
<proteinExistence type="inferred from homology"/>
<evidence type="ECO:0000256" key="1">
    <source>
        <dbReference type="ARBA" id="ARBA00004240"/>
    </source>
</evidence>
<dbReference type="InterPro" id="IPR001680">
    <property type="entry name" value="WD40_rpt"/>
</dbReference>
<protein>
    <submittedName>
        <fullName evidence="12">Protein transport protein SEC31-like B</fullName>
    </submittedName>
</protein>
<evidence type="ECO:0000256" key="2">
    <source>
        <dbReference type="ARBA" id="ARBA00009358"/>
    </source>
</evidence>
<comment type="similarity">
    <text evidence="2">Belongs to the WD repeat SEC31 family.</text>
</comment>
<keyword evidence="5" id="KW-0677">Repeat</keyword>
<evidence type="ECO:0000256" key="8">
    <source>
        <dbReference type="ARBA" id="ARBA00022927"/>
    </source>
</evidence>
<keyword evidence="7" id="KW-0931">ER-Golgi transport</keyword>
<keyword evidence="13" id="KW-1185">Reference proteome</keyword>
<dbReference type="GO" id="GO:0070971">
    <property type="term" value="C:endoplasmic reticulum exit site"/>
    <property type="evidence" value="ECO:0007669"/>
    <property type="project" value="TreeGrafter"/>
</dbReference>
<evidence type="ECO:0000313" key="12">
    <source>
        <dbReference type="EMBL" id="KAA8494927.1"/>
    </source>
</evidence>
<dbReference type="PROSITE" id="PS50294">
    <property type="entry name" value="WD_REPEATS_REGION"/>
    <property type="match status" value="1"/>
</dbReference>
<dbReference type="Gene3D" id="1.20.940.10">
    <property type="entry name" value="Functional domain of the splicing factor Prp18"/>
    <property type="match status" value="1"/>
</dbReference>
<feature type="region of interest" description="Disordered" evidence="10">
    <location>
        <begin position="568"/>
        <end position="632"/>
    </location>
</feature>
<evidence type="ECO:0000259" key="11">
    <source>
        <dbReference type="Pfam" id="PF12931"/>
    </source>
</evidence>
<comment type="subcellular location">
    <subcellularLocation>
        <location evidence="1">Endoplasmic reticulum</location>
    </subcellularLocation>
</comment>